<organism evidence="2 3">
    <name type="scientific">Aliibacillus thermotolerans</name>
    <dbReference type="NCBI Taxonomy" id="1834418"/>
    <lineage>
        <taxon>Bacteria</taxon>
        <taxon>Bacillati</taxon>
        <taxon>Bacillota</taxon>
        <taxon>Bacilli</taxon>
        <taxon>Bacillales</taxon>
        <taxon>Bacillaceae</taxon>
        <taxon>Aliibacillus</taxon>
    </lineage>
</organism>
<evidence type="ECO:0000313" key="3">
    <source>
        <dbReference type="Proteomes" id="UP001596143"/>
    </source>
</evidence>
<feature type="transmembrane region" description="Helical" evidence="1">
    <location>
        <begin position="399"/>
        <end position="420"/>
    </location>
</feature>
<protein>
    <recommendedName>
        <fullName evidence="4">TRAP transporter large permease subunit</fullName>
    </recommendedName>
</protein>
<proteinExistence type="predicted"/>
<comment type="caution">
    <text evidence="2">The sequence shown here is derived from an EMBL/GenBank/DDBJ whole genome shotgun (WGS) entry which is preliminary data.</text>
</comment>
<keyword evidence="1" id="KW-1133">Transmembrane helix</keyword>
<feature type="transmembrane region" description="Helical" evidence="1">
    <location>
        <begin position="30"/>
        <end position="60"/>
    </location>
</feature>
<feature type="transmembrane region" description="Helical" evidence="1">
    <location>
        <begin position="5"/>
        <end position="24"/>
    </location>
</feature>
<feature type="transmembrane region" description="Helical" evidence="1">
    <location>
        <begin position="126"/>
        <end position="146"/>
    </location>
</feature>
<feature type="transmembrane region" description="Helical" evidence="1">
    <location>
        <begin position="251"/>
        <end position="271"/>
    </location>
</feature>
<evidence type="ECO:0000256" key="1">
    <source>
        <dbReference type="SAM" id="Phobius"/>
    </source>
</evidence>
<feature type="transmembrane region" description="Helical" evidence="1">
    <location>
        <begin position="440"/>
        <end position="462"/>
    </location>
</feature>
<sequence>MIRFIFLSAIVIYLINQLFYHPILETMLSIAALLAVICSVRYVGKIVLTFGVLFLTFGILLMFMSDASIFDYIFAFGPMLNLLTLFALIPILALPIRLGNYSNDVENVIKRKVSNSKQLYMVSSGVSYFLSSFMNLAALPMTYYSIRSSLKNYPIQDKERFMARSITHGFGMPVLWTPVTPIVGIVIEMTGVHYGSMIQLLIPLSIVGLLLDWVMVTIYTRKENHLIMHQEMTRTKKEMAATVETNGKSSLVRLSHIFIAIILLNLVIISIEQLKELSFMLLISLLVIPFSFVWTSILGKTKEYFVGLKEHFKNHLPKMKDQFFLFLSAGFFISAIHLSGINSTINSVVSEVVSFTGIQLFLVILPFIPLLFAFAGLHPAVTFVLIVEALDPSVLGISPFVLALAMLGSAVPAFLMGPYNATIGVMSNIINRDPFKISNWNIPFCTTFLVMLIVFLQGVYMFTS</sequence>
<name>A0ABW0U3Q5_9BACI</name>
<dbReference type="EMBL" id="JBHSPF010000003">
    <property type="protein sequence ID" value="MFC5627335.1"/>
    <property type="molecule type" value="Genomic_DNA"/>
</dbReference>
<dbReference type="Proteomes" id="UP001596143">
    <property type="component" value="Unassembled WGS sequence"/>
</dbReference>
<evidence type="ECO:0008006" key="4">
    <source>
        <dbReference type="Google" id="ProtNLM"/>
    </source>
</evidence>
<feature type="transmembrane region" description="Helical" evidence="1">
    <location>
        <begin position="361"/>
        <end position="387"/>
    </location>
</feature>
<accession>A0ABW0U3Q5</accession>
<feature type="transmembrane region" description="Helical" evidence="1">
    <location>
        <begin position="72"/>
        <end position="96"/>
    </location>
</feature>
<feature type="transmembrane region" description="Helical" evidence="1">
    <location>
        <begin position="323"/>
        <end position="341"/>
    </location>
</feature>
<keyword evidence="1" id="KW-0472">Membrane</keyword>
<evidence type="ECO:0000313" key="2">
    <source>
        <dbReference type="EMBL" id="MFC5627335.1"/>
    </source>
</evidence>
<keyword evidence="1" id="KW-0812">Transmembrane</keyword>
<keyword evidence="3" id="KW-1185">Reference proteome</keyword>
<gene>
    <name evidence="2" type="ORF">ACFPTR_00300</name>
</gene>
<feature type="transmembrane region" description="Helical" evidence="1">
    <location>
        <begin position="166"/>
        <end position="187"/>
    </location>
</feature>
<dbReference type="RefSeq" id="WP_270896810.1">
    <property type="nucleotide sequence ID" value="NZ_JBHSPF010000003.1"/>
</dbReference>
<feature type="transmembrane region" description="Helical" evidence="1">
    <location>
        <begin position="199"/>
        <end position="219"/>
    </location>
</feature>
<feature type="transmembrane region" description="Helical" evidence="1">
    <location>
        <begin position="277"/>
        <end position="299"/>
    </location>
</feature>
<reference evidence="3" key="1">
    <citation type="journal article" date="2019" name="Int. J. Syst. Evol. Microbiol.">
        <title>The Global Catalogue of Microorganisms (GCM) 10K type strain sequencing project: providing services to taxonomists for standard genome sequencing and annotation.</title>
        <authorList>
            <consortium name="The Broad Institute Genomics Platform"/>
            <consortium name="The Broad Institute Genome Sequencing Center for Infectious Disease"/>
            <person name="Wu L."/>
            <person name="Ma J."/>
        </authorList>
    </citation>
    <scope>NUCLEOTIDE SEQUENCE [LARGE SCALE GENOMIC DNA]</scope>
    <source>
        <strain evidence="3">CGMCC 1.15790</strain>
    </source>
</reference>